<dbReference type="AlphaFoldDB" id="A0A1E5PS77"/>
<protein>
    <recommendedName>
        <fullName evidence="2">DUF6299 domain-containing protein</fullName>
    </recommendedName>
</protein>
<dbReference type="RefSeq" id="WP_069920636.1">
    <property type="nucleotide sequence ID" value="NZ_MEHK01000001.1"/>
</dbReference>
<evidence type="ECO:0000313" key="4">
    <source>
        <dbReference type="Proteomes" id="UP000095705"/>
    </source>
</evidence>
<accession>A0A1E5PS77</accession>
<dbReference type="Pfam" id="PF19816">
    <property type="entry name" value="DUF6299"/>
    <property type="match status" value="1"/>
</dbReference>
<reference evidence="3 4" key="1">
    <citation type="submission" date="2016-08" db="EMBL/GenBank/DDBJ databases">
        <title>The complete genome of Streptomyces subrutilus 10-1-1.</title>
        <authorList>
            <person name="Chen X."/>
        </authorList>
    </citation>
    <scope>NUCLEOTIDE SEQUENCE [LARGE SCALE GENOMIC DNA]</scope>
    <source>
        <strain evidence="3 4">10-1-1</strain>
    </source>
</reference>
<keyword evidence="4" id="KW-1185">Reference proteome</keyword>
<gene>
    <name evidence="3" type="ORF">BGK67_14375</name>
</gene>
<dbReference type="STRING" id="36818.BGK67_14375"/>
<dbReference type="EMBL" id="MEHK01000001">
    <property type="protein sequence ID" value="OEJ32360.1"/>
    <property type="molecule type" value="Genomic_DNA"/>
</dbReference>
<name>A0A1E5PS77_9ACTN</name>
<feature type="chain" id="PRO_5009183669" description="DUF6299 domain-containing protein" evidence="1">
    <location>
        <begin position="29"/>
        <end position="148"/>
    </location>
</feature>
<evidence type="ECO:0000313" key="3">
    <source>
        <dbReference type="EMBL" id="OEJ32360.1"/>
    </source>
</evidence>
<sequence length="148" mass="15405">MGIHGTRTALAALSALAATALFTAPAEATSFDQGISVQPYGHVSEDGTVTLSGTYHCTNPSPAGARLQIAAAVVQDGTRLAFGGGEAKCDGQEHEWQATGSLKFTPAVHPGPARAEAQLNEIHFSGLMPRSIDTVAEDRQEITLVAHR</sequence>
<dbReference type="Proteomes" id="UP000095705">
    <property type="component" value="Unassembled WGS sequence"/>
</dbReference>
<feature type="domain" description="DUF6299" evidence="2">
    <location>
        <begin position="34"/>
        <end position="146"/>
    </location>
</feature>
<proteinExistence type="predicted"/>
<evidence type="ECO:0000256" key="1">
    <source>
        <dbReference type="SAM" id="SignalP"/>
    </source>
</evidence>
<organism evidence="3 4">
    <name type="scientific">Streptomyces subrutilus</name>
    <dbReference type="NCBI Taxonomy" id="36818"/>
    <lineage>
        <taxon>Bacteria</taxon>
        <taxon>Bacillati</taxon>
        <taxon>Actinomycetota</taxon>
        <taxon>Actinomycetes</taxon>
        <taxon>Kitasatosporales</taxon>
        <taxon>Streptomycetaceae</taxon>
        <taxon>Streptomyces</taxon>
    </lineage>
</organism>
<keyword evidence="1" id="KW-0732">Signal</keyword>
<evidence type="ECO:0000259" key="2">
    <source>
        <dbReference type="Pfam" id="PF19816"/>
    </source>
</evidence>
<dbReference type="InterPro" id="IPR046266">
    <property type="entry name" value="DUF6299"/>
</dbReference>
<comment type="caution">
    <text evidence="3">The sequence shown here is derived from an EMBL/GenBank/DDBJ whole genome shotgun (WGS) entry which is preliminary data.</text>
</comment>
<dbReference type="OrthoDB" id="3873198at2"/>
<feature type="signal peptide" evidence="1">
    <location>
        <begin position="1"/>
        <end position="28"/>
    </location>
</feature>